<keyword evidence="3" id="KW-1185">Reference proteome</keyword>
<protein>
    <submittedName>
        <fullName evidence="2">Uncharacterized protein</fullName>
    </submittedName>
</protein>
<name>A0ABV5G0Y1_9MICC</name>
<sequence>MARPTGDAEGDRDADHRRHHQAEGHDEDGPRKPGGDHLGHRGTVDRGPAGVAGQRRTGPPEPRLQPVPGDQKSGDVDPRVPRGELLVRPEEPRRGVCR</sequence>
<dbReference type="EMBL" id="JBHMFI010000001">
    <property type="protein sequence ID" value="MFB9072586.1"/>
    <property type="molecule type" value="Genomic_DNA"/>
</dbReference>
<gene>
    <name evidence="2" type="ORF">ACFFX0_15820</name>
</gene>
<organism evidence="2 3">
    <name type="scientific">Citricoccus parietis</name>
    <dbReference type="NCBI Taxonomy" id="592307"/>
    <lineage>
        <taxon>Bacteria</taxon>
        <taxon>Bacillati</taxon>
        <taxon>Actinomycetota</taxon>
        <taxon>Actinomycetes</taxon>
        <taxon>Micrococcales</taxon>
        <taxon>Micrococcaceae</taxon>
        <taxon>Citricoccus</taxon>
    </lineage>
</organism>
<feature type="region of interest" description="Disordered" evidence="1">
    <location>
        <begin position="1"/>
        <end position="98"/>
    </location>
</feature>
<proteinExistence type="predicted"/>
<evidence type="ECO:0000313" key="2">
    <source>
        <dbReference type="EMBL" id="MFB9072586.1"/>
    </source>
</evidence>
<evidence type="ECO:0000256" key="1">
    <source>
        <dbReference type="SAM" id="MobiDB-lite"/>
    </source>
</evidence>
<evidence type="ECO:0000313" key="3">
    <source>
        <dbReference type="Proteomes" id="UP001589575"/>
    </source>
</evidence>
<reference evidence="2 3" key="1">
    <citation type="submission" date="2024-09" db="EMBL/GenBank/DDBJ databases">
        <authorList>
            <person name="Sun Q."/>
            <person name="Mori K."/>
        </authorList>
    </citation>
    <scope>NUCLEOTIDE SEQUENCE [LARGE SCALE GENOMIC DNA]</scope>
    <source>
        <strain evidence="2 3">CCM 7609</strain>
    </source>
</reference>
<accession>A0ABV5G0Y1</accession>
<dbReference type="Proteomes" id="UP001589575">
    <property type="component" value="Unassembled WGS sequence"/>
</dbReference>
<feature type="compositionally biased region" description="Basic and acidic residues" evidence="1">
    <location>
        <begin position="9"/>
        <end position="44"/>
    </location>
</feature>
<feature type="compositionally biased region" description="Basic and acidic residues" evidence="1">
    <location>
        <begin position="72"/>
        <end position="98"/>
    </location>
</feature>
<comment type="caution">
    <text evidence="2">The sequence shown here is derived from an EMBL/GenBank/DDBJ whole genome shotgun (WGS) entry which is preliminary data.</text>
</comment>